<organism evidence="1">
    <name type="scientific">viral metagenome</name>
    <dbReference type="NCBI Taxonomy" id="1070528"/>
    <lineage>
        <taxon>unclassified sequences</taxon>
        <taxon>metagenomes</taxon>
        <taxon>organismal metagenomes</taxon>
    </lineage>
</organism>
<accession>A0A6C0HQG8</accession>
<evidence type="ECO:0000313" key="1">
    <source>
        <dbReference type="EMBL" id="QHT82941.1"/>
    </source>
</evidence>
<protein>
    <submittedName>
        <fullName evidence="1">Uncharacterized protein</fullName>
    </submittedName>
</protein>
<sequence length="467" mass="51604">MPYLGSDYNPKPPREWYRFENQCAYSDAPIQIQNGQAYLLDVLKKGNVLQYKKNSSNITKQQRYAQIAKGMWTNRTTTWATQTQSYTNPNTGSLKRVGYNNINTKNPTVLLNLTGRGQNETNNAAFFLLQDTYAALTCPTKNTNIYYSLPVNARSSGTIGEVPAPIIPPAYKPPLKEYAIDVVLPPIYAVNTTPETNVIPDGGTLVCNVSENICTGEIYSTTQNQQCYPTSDSDVPGPIINLCYNDGLPTYYPRVRRTYSAGGNKWPQGAKDIFAASAEIPCNNAIVTQNYIRSPIAPDTNLVGVVIQYVYVNTKFSDYLVETQSLIAPYAGLPELLCYDASTRGFVSSITPHNSQNQIKVQLKIKYQSSDIFATRLTIGVVYTINGGATYSLLGQDTFFGSVNAGGPLTNVYTFNYMHSPKTSEKITYKLFFQLENDTVAALGLIGNESTSSDCIILEEYTSLNSF</sequence>
<dbReference type="EMBL" id="MN740004">
    <property type="protein sequence ID" value="QHT82941.1"/>
    <property type="molecule type" value="Genomic_DNA"/>
</dbReference>
<proteinExistence type="predicted"/>
<reference evidence="1" key="1">
    <citation type="journal article" date="2020" name="Nature">
        <title>Giant virus diversity and host interactions through global metagenomics.</title>
        <authorList>
            <person name="Schulz F."/>
            <person name="Roux S."/>
            <person name="Paez-Espino D."/>
            <person name="Jungbluth S."/>
            <person name="Walsh D.A."/>
            <person name="Denef V.J."/>
            <person name="McMahon K.D."/>
            <person name="Konstantinidis K.T."/>
            <person name="Eloe-Fadrosh E.A."/>
            <person name="Kyrpides N.C."/>
            <person name="Woyke T."/>
        </authorList>
    </citation>
    <scope>NUCLEOTIDE SEQUENCE</scope>
    <source>
        <strain evidence="1">GVMAG-M-3300023184-165</strain>
    </source>
</reference>
<dbReference type="AlphaFoldDB" id="A0A6C0HQG8"/>
<name>A0A6C0HQG8_9ZZZZ</name>